<evidence type="ECO:0000313" key="2">
    <source>
        <dbReference type="WBParaSite" id="TCONS_00013321.p1"/>
    </source>
</evidence>
<name>A0AAF5DIZ8_STRER</name>
<evidence type="ECO:0000313" key="1">
    <source>
        <dbReference type="Proteomes" id="UP000035681"/>
    </source>
</evidence>
<accession>A0AAF5DIZ8</accession>
<dbReference type="WBParaSite" id="TCONS_00013321.p1">
    <property type="protein sequence ID" value="TCONS_00013321.p1"/>
    <property type="gene ID" value="XLOC_009172"/>
</dbReference>
<protein>
    <submittedName>
        <fullName evidence="2">Uncharacterized protein</fullName>
    </submittedName>
</protein>
<proteinExistence type="predicted"/>
<keyword evidence="1" id="KW-1185">Reference proteome</keyword>
<sequence>MSADSSAPIQTNFPDFQEDKDFFELYIDNLKREFRLKRISSEQDKLDYLLLKLGSTTMQKLPSPAIGETFEGFTNRIKSKFRKPPSTQDYLIQLGLATAYLTHSSINHISDLILKSYPDADELRQTGELVSKMLPAAKTTFERFIISSTTKSTFAEAIETIKSLAQASSTNSNKTQVKSPIKCTHCQFIGHKAEECRRRHLPAADYAAKKEADQRQIKAENISKN</sequence>
<dbReference type="Proteomes" id="UP000035681">
    <property type="component" value="Unplaced"/>
</dbReference>
<dbReference type="AlphaFoldDB" id="A0AAF5DIZ8"/>
<reference evidence="2" key="1">
    <citation type="submission" date="2024-02" db="UniProtKB">
        <authorList>
            <consortium name="WormBaseParasite"/>
        </authorList>
    </citation>
    <scope>IDENTIFICATION</scope>
</reference>
<organism evidence="1 2">
    <name type="scientific">Strongyloides stercoralis</name>
    <name type="common">Threadworm</name>
    <dbReference type="NCBI Taxonomy" id="6248"/>
    <lineage>
        <taxon>Eukaryota</taxon>
        <taxon>Metazoa</taxon>
        <taxon>Ecdysozoa</taxon>
        <taxon>Nematoda</taxon>
        <taxon>Chromadorea</taxon>
        <taxon>Rhabditida</taxon>
        <taxon>Tylenchina</taxon>
        <taxon>Panagrolaimomorpha</taxon>
        <taxon>Strongyloidoidea</taxon>
        <taxon>Strongyloididae</taxon>
        <taxon>Strongyloides</taxon>
    </lineage>
</organism>